<comment type="caution">
    <text evidence="2">The sequence shown here is derived from an EMBL/GenBank/DDBJ whole genome shotgun (WGS) entry which is preliminary data.</text>
</comment>
<feature type="compositionally biased region" description="Acidic residues" evidence="1">
    <location>
        <begin position="8"/>
        <end position="19"/>
    </location>
</feature>
<evidence type="ECO:0000256" key="1">
    <source>
        <dbReference type="SAM" id="MobiDB-lite"/>
    </source>
</evidence>
<keyword evidence="3" id="KW-1185">Reference proteome</keyword>
<gene>
    <name evidence="2" type="ORF">SNEC2469_LOCUS4543</name>
</gene>
<dbReference type="OrthoDB" id="431410at2759"/>
<dbReference type="Proteomes" id="UP000601435">
    <property type="component" value="Unassembled WGS sequence"/>
</dbReference>
<feature type="region of interest" description="Disordered" evidence="1">
    <location>
        <begin position="1"/>
        <end position="30"/>
    </location>
</feature>
<sequence length="51" mass="5335">EEPRTEVNGDEADSVDPEEGPGLLGDYRSSRSGELAGELALSLAMSSLQQA</sequence>
<organism evidence="2 3">
    <name type="scientific">Symbiodinium necroappetens</name>
    <dbReference type="NCBI Taxonomy" id="1628268"/>
    <lineage>
        <taxon>Eukaryota</taxon>
        <taxon>Sar</taxon>
        <taxon>Alveolata</taxon>
        <taxon>Dinophyceae</taxon>
        <taxon>Suessiales</taxon>
        <taxon>Symbiodiniaceae</taxon>
        <taxon>Symbiodinium</taxon>
    </lineage>
</organism>
<proteinExistence type="predicted"/>
<evidence type="ECO:0000313" key="3">
    <source>
        <dbReference type="Proteomes" id="UP000601435"/>
    </source>
</evidence>
<name>A0A812LKD0_9DINO</name>
<reference evidence="2" key="1">
    <citation type="submission" date="2021-02" db="EMBL/GenBank/DDBJ databases">
        <authorList>
            <person name="Dougan E. K."/>
            <person name="Rhodes N."/>
            <person name="Thang M."/>
            <person name="Chan C."/>
        </authorList>
    </citation>
    <scope>NUCLEOTIDE SEQUENCE</scope>
</reference>
<accession>A0A812LKD0</accession>
<dbReference type="AlphaFoldDB" id="A0A812LKD0"/>
<protein>
    <submittedName>
        <fullName evidence="2">Uncharacterized protein</fullName>
    </submittedName>
</protein>
<feature type="non-terminal residue" evidence="2">
    <location>
        <position position="1"/>
    </location>
</feature>
<feature type="non-terminal residue" evidence="2">
    <location>
        <position position="51"/>
    </location>
</feature>
<evidence type="ECO:0000313" key="2">
    <source>
        <dbReference type="EMBL" id="CAE7242871.1"/>
    </source>
</evidence>
<dbReference type="EMBL" id="CAJNJA010009077">
    <property type="protein sequence ID" value="CAE7242871.1"/>
    <property type="molecule type" value="Genomic_DNA"/>
</dbReference>